<dbReference type="PANTHER" id="PTHR48090">
    <property type="entry name" value="UNDECAPRENYL-PHOSPHATE 4-DEOXY-4-FORMAMIDO-L-ARABINOSE TRANSFERASE-RELATED"/>
    <property type="match status" value="1"/>
</dbReference>
<keyword evidence="3 10" id="KW-0808">Transferase</keyword>
<keyword evidence="4 8" id="KW-0812">Transmembrane</keyword>
<dbReference type="AlphaFoldDB" id="A0A6L5X7Z8"/>
<reference evidence="10 11" key="1">
    <citation type="submission" date="2019-08" db="EMBL/GenBank/DDBJ databases">
        <title>In-depth cultivation of the pig gut microbiome towards novel bacterial diversity and tailored functional studies.</title>
        <authorList>
            <person name="Wylensek D."/>
            <person name="Hitch T.C.A."/>
            <person name="Clavel T."/>
        </authorList>
    </citation>
    <scope>NUCLEOTIDE SEQUENCE [LARGE SCALE GENOMIC DNA]</scope>
    <source>
        <strain evidence="10 11">Oil+RF-744-WCA-WT-11</strain>
    </source>
</reference>
<dbReference type="InterPro" id="IPR001173">
    <property type="entry name" value="Glyco_trans_2-like"/>
</dbReference>
<evidence type="ECO:0000256" key="3">
    <source>
        <dbReference type="ARBA" id="ARBA00022679"/>
    </source>
</evidence>
<evidence type="ECO:0000313" key="11">
    <source>
        <dbReference type="Proteomes" id="UP000481852"/>
    </source>
</evidence>
<dbReference type="GO" id="GO:0099621">
    <property type="term" value="F:undecaprenyl-phosphate 4-deoxy-4-formamido-L-arabinose transferase activity"/>
    <property type="evidence" value="ECO:0007669"/>
    <property type="project" value="TreeGrafter"/>
</dbReference>
<dbReference type="GO" id="GO:0005886">
    <property type="term" value="C:plasma membrane"/>
    <property type="evidence" value="ECO:0007669"/>
    <property type="project" value="TreeGrafter"/>
</dbReference>
<dbReference type="PANTHER" id="PTHR48090:SF3">
    <property type="entry name" value="UNDECAPRENYL-PHOSPHATE 4-DEOXY-4-FORMAMIDO-L-ARABINOSE TRANSFERASE"/>
    <property type="match status" value="1"/>
</dbReference>
<evidence type="ECO:0000259" key="9">
    <source>
        <dbReference type="Pfam" id="PF00535"/>
    </source>
</evidence>
<feature type="domain" description="Glycosyltransferase 2-like" evidence="9">
    <location>
        <begin position="4"/>
        <end position="168"/>
    </location>
</feature>
<dbReference type="EMBL" id="VULZ01000012">
    <property type="protein sequence ID" value="MSS15525.1"/>
    <property type="molecule type" value="Genomic_DNA"/>
</dbReference>
<evidence type="ECO:0000256" key="6">
    <source>
        <dbReference type="ARBA" id="ARBA00022989"/>
    </source>
</evidence>
<evidence type="ECO:0000256" key="4">
    <source>
        <dbReference type="ARBA" id="ARBA00022692"/>
    </source>
</evidence>
<keyword evidence="6 8" id="KW-1133">Transmembrane helix</keyword>
<evidence type="ECO:0000256" key="1">
    <source>
        <dbReference type="ARBA" id="ARBA00022475"/>
    </source>
</evidence>
<evidence type="ECO:0000256" key="8">
    <source>
        <dbReference type="SAM" id="Phobius"/>
    </source>
</evidence>
<dbReference type="InterPro" id="IPR050256">
    <property type="entry name" value="Glycosyltransferase_2"/>
</dbReference>
<evidence type="ECO:0000256" key="2">
    <source>
        <dbReference type="ARBA" id="ARBA00022676"/>
    </source>
</evidence>
<dbReference type="SUPFAM" id="SSF53448">
    <property type="entry name" value="Nucleotide-diphospho-sugar transferases"/>
    <property type="match status" value="1"/>
</dbReference>
<name>A0A6L5X7Z8_9FIRM</name>
<dbReference type="RefSeq" id="WP_154526461.1">
    <property type="nucleotide sequence ID" value="NZ_JAXEDB010000154.1"/>
</dbReference>
<keyword evidence="7 8" id="KW-0472">Membrane</keyword>
<evidence type="ECO:0000256" key="7">
    <source>
        <dbReference type="ARBA" id="ARBA00023136"/>
    </source>
</evidence>
<evidence type="ECO:0000256" key="5">
    <source>
        <dbReference type="ARBA" id="ARBA00022985"/>
    </source>
</evidence>
<accession>A0A6L5X7Z8</accession>
<feature type="transmembrane region" description="Helical" evidence="8">
    <location>
        <begin position="262"/>
        <end position="287"/>
    </location>
</feature>
<dbReference type="Pfam" id="PF00535">
    <property type="entry name" value="Glycos_transf_2"/>
    <property type="match status" value="1"/>
</dbReference>
<dbReference type="Proteomes" id="UP000481852">
    <property type="component" value="Unassembled WGS sequence"/>
</dbReference>
<dbReference type="Gene3D" id="3.90.550.10">
    <property type="entry name" value="Spore Coat Polysaccharide Biosynthesis Protein SpsA, Chain A"/>
    <property type="match status" value="1"/>
</dbReference>
<dbReference type="CDD" id="cd04187">
    <property type="entry name" value="DPM1_like_bac"/>
    <property type="match status" value="1"/>
</dbReference>
<sequence>MKLSIVVPCYNSEHTIGKLVDLCMQEFNNKDGWELEMVLVNDFSRDGTFNTIQGICEKYPNVKGINLAKNFGQHGALMCAFQYVTGDVVCGIDDDLQSHPAQIHQLLDKLLEGDGYDVVFGKYRKRQFGWFKNLTGKISQWLLFRLTDRPKGVEMSAFWAARRYVIDEVRKYRGTDAFIQLLFARTTRRMADVEVDHYAREVGSSNYTFRKEMKLFMTFMSFSVIPLHLATWLGALFSVTGFVWAIVILVQKLMNQDLQIGWPSLMVVILITGGFLFLMLGIIGSYIGKIIMTENHSPLYVVRDELNTGSVQKTERQILPENGQGSRTSD</sequence>
<gene>
    <name evidence="10" type="ORF">FYJ35_10830</name>
</gene>
<dbReference type="GO" id="GO:0009103">
    <property type="term" value="P:lipopolysaccharide biosynthetic process"/>
    <property type="evidence" value="ECO:0007669"/>
    <property type="project" value="UniProtKB-KW"/>
</dbReference>
<protein>
    <submittedName>
        <fullName evidence="10">Glycosyltransferase family 2 protein</fullName>
    </submittedName>
</protein>
<keyword evidence="2" id="KW-0328">Glycosyltransferase</keyword>
<comment type="caution">
    <text evidence="10">The sequence shown here is derived from an EMBL/GenBank/DDBJ whole genome shotgun (WGS) entry which is preliminary data.</text>
</comment>
<keyword evidence="1" id="KW-1003">Cell membrane</keyword>
<proteinExistence type="predicted"/>
<feature type="transmembrane region" description="Helical" evidence="8">
    <location>
        <begin position="219"/>
        <end position="250"/>
    </location>
</feature>
<organism evidence="10 11">
    <name type="scientific">Porcincola intestinalis</name>
    <dbReference type="NCBI Taxonomy" id="2606632"/>
    <lineage>
        <taxon>Bacteria</taxon>
        <taxon>Bacillati</taxon>
        <taxon>Bacillota</taxon>
        <taxon>Clostridia</taxon>
        <taxon>Lachnospirales</taxon>
        <taxon>Lachnospiraceae</taxon>
        <taxon>Porcincola</taxon>
    </lineage>
</organism>
<dbReference type="InterPro" id="IPR029044">
    <property type="entry name" value="Nucleotide-diphossugar_trans"/>
</dbReference>
<evidence type="ECO:0000313" key="10">
    <source>
        <dbReference type="EMBL" id="MSS15525.1"/>
    </source>
</evidence>
<keyword evidence="11" id="KW-1185">Reference proteome</keyword>
<keyword evidence="5" id="KW-0448">Lipopolysaccharide biosynthesis</keyword>